<accession>A0ABV8IXS3</accession>
<evidence type="ECO:0000313" key="2">
    <source>
        <dbReference type="EMBL" id="MFC4066510.1"/>
    </source>
</evidence>
<proteinExistence type="predicted"/>
<dbReference type="Proteomes" id="UP001595867">
    <property type="component" value="Unassembled WGS sequence"/>
</dbReference>
<dbReference type="EMBL" id="JBHSBL010000015">
    <property type="protein sequence ID" value="MFC4066510.1"/>
    <property type="molecule type" value="Genomic_DNA"/>
</dbReference>
<reference evidence="3" key="1">
    <citation type="journal article" date="2019" name="Int. J. Syst. Evol. Microbiol.">
        <title>The Global Catalogue of Microorganisms (GCM) 10K type strain sequencing project: providing services to taxonomists for standard genome sequencing and annotation.</title>
        <authorList>
            <consortium name="The Broad Institute Genomics Platform"/>
            <consortium name="The Broad Institute Genome Sequencing Center for Infectious Disease"/>
            <person name="Wu L."/>
            <person name="Ma J."/>
        </authorList>
    </citation>
    <scope>NUCLEOTIDE SEQUENCE [LARGE SCALE GENOMIC DNA]</scope>
    <source>
        <strain evidence="3">TBRC 5832</strain>
    </source>
</reference>
<evidence type="ECO:0000313" key="3">
    <source>
        <dbReference type="Proteomes" id="UP001595867"/>
    </source>
</evidence>
<dbReference type="RefSeq" id="WP_378067477.1">
    <property type="nucleotide sequence ID" value="NZ_JBHSBL010000015.1"/>
</dbReference>
<dbReference type="PANTHER" id="PTHR40469">
    <property type="entry name" value="SECRETED GLYCOSYL HYDROLASE"/>
    <property type="match status" value="1"/>
</dbReference>
<dbReference type="InterPro" id="IPR029010">
    <property type="entry name" value="ThuA-like"/>
</dbReference>
<name>A0ABV8IXS3_9ACTN</name>
<dbReference type="SUPFAM" id="SSF52317">
    <property type="entry name" value="Class I glutamine amidotransferase-like"/>
    <property type="match status" value="1"/>
</dbReference>
<dbReference type="Pfam" id="PF06283">
    <property type="entry name" value="ThuA"/>
    <property type="match status" value="1"/>
</dbReference>
<dbReference type="PANTHER" id="PTHR40469:SF2">
    <property type="entry name" value="GALACTOSE-BINDING DOMAIN-LIKE SUPERFAMILY PROTEIN"/>
    <property type="match status" value="1"/>
</dbReference>
<protein>
    <submittedName>
        <fullName evidence="2">ThuA domain-containing protein</fullName>
    </submittedName>
</protein>
<sequence>MNVLIVRGGWDGHEPVACTDLFRAFLESHGAAVTVAGTLDVYTDQRLLDRTDLIVQCWTGGGLTGDQENGLVERVRAGAGFAGWHGGVIAFGYESARYQYMVGGRFLHHPGGMVDHTIDITGPHPITDGLTSYTVHTEQYYCHVDPSLTVLATTTFDGGHGEPDTAGVVMPAVWTRHFGHGRVFVSTLGHSPADLQVPPTRTLTERGLLWASQRGGALPDH</sequence>
<dbReference type="Gene3D" id="3.40.50.880">
    <property type="match status" value="1"/>
</dbReference>
<organism evidence="2 3">
    <name type="scientific">Actinoplanes subglobosus</name>
    <dbReference type="NCBI Taxonomy" id="1547892"/>
    <lineage>
        <taxon>Bacteria</taxon>
        <taxon>Bacillati</taxon>
        <taxon>Actinomycetota</taxon>
        <taxon>Actinomycetes</taxon>
        <taxon>Micromonosporales</taxon>
        <taxon>Micromonosporaceae</taxon>
        <taxon>Actinoplanes</taxon>
    </lineage>
</organism>
<keyword evidence="3" id="KW-1185">Reference proteome</keyword>
<dbReference type="InterPro" id="IPR029062">
    <property type="entry name" value="Class_I_gatase-like"/>
</dbReference>
<feature type="domain" description="ThuA-like" evidence="1">
    <location>
        <begin position="2"/>
        <end position="211"/>
    </location>
</feature>
<comment type="caution">
    <text evidence="2">The sequence shown here is derived from an EMBL/GenBank/DDBJ whole genome shotgun (WGS) entry which is preliminary data.</text>
</comment>
<evidence type="ECO:0000259" key="1">
    <source>
        <dbReference type="Pfam" id="PF06283"/>
    </source>
</evidence>
<gene>
    <name evidence="2" type="ORF">ACFO0C_16365</name>
</gene>